<name>A0ABP7XWF1_9ACTN</name>
<sequence length="116" mass="12430">MVAFLDSSDISLYGIELAGRAIAADARFNIWMLDVGKRKGGGDPFGLADLMIEFADPAERIAALWKECAAGVLDTPSFERSLRPLVEEMESLLAEVSADGGAKFEPPGVDRVVGEE</sequence>
<keyword evidence="2" id="KW-1185">Reference proteome</keyword>
<comment type="caution">
    <text evidence="1">The sequence shown here is derived from an EMBL/GenBank/DDBJ whole genome shotgun (WGS) entry which is preliminary data.</text>
</comment>
<evidence type="ECO:0000313" key="1">
    <source>
        <dbReference type="EMBL" id="GAA4127078.1"/>
    </source>
</evidence>
<accession>A0ABP7XWF1</accession>
<protein>
    <submittedName>
        <fullName evidence="1">Uncharacterized protein</fullName>
    </submittedName>
</protein>
<reference evidence="2" key="1">
    <citation type="journal article" date="2019" name="Int. J. Syst. Evol. Microbiol.">
        <title>The Global Catalogue of Microorganisms (GCM) 10K type strain sequencing project: providing services to taxonomists for standard genome sequencing and annotation.</title>
        <authorList>
            <consortium name="The Broad Institute Genomics Platform"/>
            <consortium name="The Broad Institute Genome Sequencing Center for Infectious Disease"/>
            <person name="Wu L."/>
            <person name="Ma J."/>
        </authorList>
    </citation>
    <scope>NUCLEOTIDE SEQUENCE [LARGE SCALE GENOMIC DNA]</scope>
    <source>
        <strain evidence="2">JCM 17316</strain>
    </source>
</reference>
<organism evidence="1 2">
    <name type="scientific">Actinomadura keratinilytica</name>
    <dbReference type="NCBI Taxonomy" id="547461"/>
    <lineage>
        <taxon>Bacteria</taxon>
        <taxon>Bacillati</taxon>
        <taxon>Actinomycetota</taxon>
        <taxon>Actinomycetes</taxon>
        <taxon>Streptosporangiales</taxon>
        <taxon>Thermomonosporaceae</taxon>
        <taxon>Actinomadura</taxon>
    </lineage>
</organism>
<dbReference type="Proteomes" id="UP001500266">
    <property type="component" value="Unassembled WGS sequence"/>
</dbReference>
<proteinExistence type="predicted"/>
<evidence type="ECO:0000313" key="2">
    <source>
        <dbReference type="Proteomes" id="UP001500266"/>
    </source>
</evidence>
<dbReference type="EMBL" id="BAABDO010000001">
    <property type="protein sequence ID" value="GAA4127078.1"/>
    <property type="molecule type" value="Genomic_DNA"/>
</dbReference>
<dbReference type="RefSeq" id="WP_345016308.1">
    <property type="nucleotide sequence ID" value="NZ_BAABDO010000001.1"/>
</dbReference>
<gene>
    <name evidence="1" type="ORF">GCM10022416_01420</name>
</gene>